<evidence type="ECO:0008006" key="3">
    <source>
        <dbReference type="Google" id="ProtNLM"/>
    </source>
</evidence>
<name>A0ABT7UA96_9FIRM</name>
<dbReference type="RefSeq" id="WP_289607031.1">
    <property type="nucleotide sequence ID" value="NZ_JAUDCG010000008.1"/>
</dbReference>
<dbReference type="Proteomes" id="UP001529340">
    <property type="component" value="Unassembled WGS sequence"/>
</dbReference>
<accession>A0ABT7UA96</accession>
<reference evidence="2" key="1">
    <citation type="submission" date="2023-06" db="EMBL/GenBank/DDBJ databases">
        <title>Identification and characterization of horizontal gene transfer across gut microbiota members of farm animals based on homology search.</title>
        <authorList>
            <person name="Zeman M."/>
            <person name="Kubasova T."/>
            <person name="Jahodarova E."/>
            <person name="Nykrynova M."/>
            <person name="Rychlik I."/>
        </authorList>
    </citation>
    <scope>NUCLEOTIDE SEQUENCE [LARGE SCALE GENOMIC DNA]</scope>
    <source>
        <strain evidence="2">ET39</strain>
    </source>
</reference>
<comment type="caution">
    <text evidence="1">The sequence shown here is derived from an EMBL/GenBank/DDBJ whole genome shotgun (WGS) entry which is preliminary data.</text>
</comment>
<protein>
    <recommendedName>
        <fullName evidence="3">50S ribosomal protein L29</fullName>
    </recommendedName>
</protein>
<organism evidence="1 2">
    <name type="scientific">Amedibacillus dolichus</name>
    <dbReference type="NCBI Taxonomy" id="31971"/>
    <lineage>
        <taxon>Bacteria</taxon>
        <taxon>Bacillati</taxon>
        <taxon>Bacillota</taxon>
        <taxon>Erysipelotrichia</taxon>
        <taxon>Erysipelotrichales</taxon>
        <taxon>Erysipelotrichaceae</taxon>
        <taxon>Amedibacillus</taxon>
    </lineage>
</organism>
<evidence type="ECO:0000313" key="2">
    <source>
        <dbReference type="Proteomes" id="UP001529340"/>
    </source>
</evidence>
<evidence type="ECO:0000313" key="1">
    <source>
        <dbReference type="EMBL" id="MDM8156561.1"/>
    </source>
</evidence>
<gene>
    <name evidence="1" type="ORF">QUV96_02785</name>
</gene>
<sequence>MKKKVEKFCRINDEKLEKDIQDLEEYVRILEEHLKSVKDPLKYKKMKKLDREARLMIHDLKQMKLLNRE</sequence>
<keyword evidence="2" id="KW-1185">Reference proteome</keyword>
<reference evidence="1 2" key="2">
    <citation type="submission" date="2023-06" db="EMBL/GenBank/DDBJ databases">
        <title>Identification and characterization of horizontal gene transfer across gut microbiota members of farm animals based on homology search.</title>
        <authorList>
            <person name="Schwarzerova J."/>
            <person name="Nykrynova M."/>
            <person name="Jureckova K."/>
            <person name="Cejkova D."/>
            <person name="Rychlik I."/>
        </authorList>
    </citation>
    <scope>NUCLEOTIDE SEQUENCE [LARGE SCALE GENOMIC DNA]</scope>
    <source>
        <strain evidence="1 2">ET39</strain>
    </source>
</reference>
<reference evidence="1 2" key="3">
    <citation type="submission" date="2023-06" db="EMBL/GenBank/DDBJ databases">
        <authorList>
            <person name="Zeman M."/>
            <person name="Kubasova T."/>
            <person name="Jahodarova E."/>
            <person name="Nykrynova M."/>
            <person name="Rychlik I."/>
        </authorList>
    </citation>
    <scope>NUCLEOTIDE SEQUENCE [LARGE SCALE GENOMIC DNA]</scope>
    <source>
        <strain evidence="1 2">ET39</strain>
    </source>
</reference>
<dbReference type="EMBL" id="JAUDCG010000008">
    <property type="protein sequence ID" value="MDM8156561.1"/>
    <property type="molecule type" value="Genomic_DNA"/>
</dbReference>
<proteinExistence type="predicted"/>